<organism evidence="1 2">
    <name type="scientific">Didymella rabiei</name>
    <name type="common">Chickpea ascochyta blight fungus</name>
    <name type="synonym">Mycosphaerella rabiei</name>
    <dbReference type="NCBI Taxonomy" id="5454"/>
    <lineage>
        <taxon>Eukaryota</taxon>
        <taxon>Fungi</taxon>
        <taxon>Dikarya</taxon>
        <taxon>Ascomycota</taxon>
        <taxon>Pezizomycotina</taxon>
        <taxon>Dothideomycetes</taxon>
        <taxon>Pleosporomycetidae</taxon>
        <taxon>Pleosporales</taxon>
        <taxon>Pleosporineae</taxon>
        <taxon>Didymellaceae</taxon>
        <taxon>Ascochyta</taxon>
    </lineage>
</organism>
<dbReference type="AlphaFoldDB" id="A0A163BQ68"/>
<gene>
    <name evidence="1" type="ORF">ST47_g6922</name>
</gene>
<dbReference type="EMBL" id="JYNV01000231">
    <property type="protein sequence ID" value="KZM21909.1"/>
    <property type="molecule type" value="Genomic_DNA"/>
</dbReference>
<name>A0A163BQ68_DIDRA</name>
<evidence type="ECO:0000313" key="2">
    <source>
        <dbReference type="Proteomes" id="UP000076837"/>
    </source>
</evidence>
<sequence>MKFAAATTLFLATLALASPAPAPGPAVPETIPEFRAALTHLDARASKPKGSSGSSNTTNSAAVSVSASGALQLVVLGMGVVEAVRLWS</sequence>
<protein>
    <submittedName>
        <fullName evidence="1">Uncharacterized protein</fullName>
    </submittedName>
</protein>
<dbReference type="Proteomes" id="UP000076837">
    <property type="component" value="Unassembled WGS sequence"/>
</dbReference>
<evidence type="ECO:0000313" key="1">
    <source>
        <dbReference type="EMBL" id="KZM21909.1"/>
    </source>
</evidence>
<comment type="caution">
    <text evidence="1">The sequence shown here is derived from an EMBL/GenBank/DDBJ whole genome shotgun (WGS) entry which is preliminary data.</text>
</comment>
<proteinExistence type="predicted"/>
<reference evidence="1 2" key="1">
    <citation type="journal article" date="2016" name="Sci. Rep.">
        <title>Draft genome sequencing and secretome analysis of fungal phytopathogen Ascochyta rabiei provides insight into the necrotrophic effector repertoire.</title>
        <authorList>
            <person name="Verma S."/>
            <person name="Gazara R.K."/>
            <person name="Nizam S."/>
            <person name="Parween S."/>
            <person name="Chattopadhyay D."/>
            <person name="Verma P.K."/>
        </authorList>
    </citation>
    <scope>NUCLEOTIDE SEQUENCE [LARGE SCALE GENOMIC DNA]</scope>
    <source>
        <strain evidence="1 2">ArDII</strain>
    </source>
</reference>
<accession>A0A163BQ68</accession>
<keyword evidence="2" id="KW-1185">Reference proteome</keyword>